<proteinExistence type="predicted"/>
<evidence type="ECO:0000313" key="1">
    <source>
        <dbReference type="EMBL" id="CAG5857487.1"/>
    </source>
</evidence>
<comment type="caution">
    <text evidence="1">The sequence shown here is derived from an EMBL/GenBank/DDBJ whole genome shotgun (WGS) entry which is preliminary data.</text>
</comment>
<name>A0A8S4A725_9TELE</name>
<sequence>MVTNWSPSRHFLNPAIMFKKPRRAGNCLSPGSLFTLCLVFVRRLKSFRDSCVFICLFSRCETTRQTKQVSEDGGFRLINGEMNDHSTKEGPIMEHCDHLPSHAGDALIRLCIAKVLTVQVGISGNAVYLEVLHLSRPVKEWETKLI</sequence>
<protein>
    <submittedName>
        <fullName evidence="1">(Atlantic silverside) hypothetical protein</fullName>
    </submittedName>
</protein>
<organism evidence="1 2">
    <name type="scientific">Menidia menidia</name>
    <name type="common">Atlantic silverside</name>
    <dbReference type="NCBI Taxonomy" id="238744"/>
    <lineage>
        <taxon>Eukaryota</taxon>
        <taxon>Metazoa</taxon>
        <taxon>Chordata</taxon>
        <taxon>Craniata</taxon>
        <taxon>Vertebrata</taxon>
        <taxon>Euteleostomi</taxon>
        <taxon>Actinopterygii</taxon>
        <taxon>Neopterygii</taxon>
        <taxon>Teleostei</taxon>
        <taxon>Neoteleostei</taxon>
        <taxon>Acanthomorphata</taxon>
        <taxon>Ovalentaria</taxon>
        <taxon>Atherinomorphae</taxon>
        <taxon>Atheriniformes</taxon>
        <taxon>Atherinopsidae</taxon>
        <taxon>Menidiinae</taxon>
        <taxon>Menidia</taxon>
    </lineage>
</organism>
<gene>
    <name evidence="1" type="ORF">MMEN_LOCUS697</name>
</gene>
<dbReference type="AlphaFoldDB" id="A0A8S4A725"/>
<reference evidence="1" key="1">
    <citation type="submission" date="2021-05" db="EMBL/GenBank/DDBJ databases">
        <authorList>
            <person name="Tigano A."/>
        </authorList>
    </citation>
    <scope>NUCLEOTIDE SEQUENCE</scope>
</reference>
<evidence type="ECO:0000313" key="2">
    <source>
        <dbReference type="Proteomes" id="UP000677803"/>
    </source>
</evidence>
<dbReference type="EMBL" id="CAJRST010000001">
    <property type="protein sequence ID" value="CAG5857487.1"/>
    <property type="molecule type" value="Genomic_DNA"/>
</dbReference>
<dbReference type="Proteomes" id="UP000677803">
    <property type="component" value="Unassembled WGS sequence"/>
</dbReference>
<accession>A0A8S4A725</accession>
<keyword evidence="2" id="KW-1185">Reference proteome</keyword>